<dbReference type="EMBL" id="SMBK01000003">
    <property type="protein sequence ID" value="TCU39277.1"/>
    <property type="molecule type" value="Genomic_DNA"/>
</dbReference>
<sequence>MIDAVAATRARTAFCQDCRTPDYLRPPAPAKPEVLRLCKVIDMSTGAFSCRQTRMADGLVPNFALKLAAKCAGVENPQAAAISVILTLPARTIS</sequence>
<evidence type="ECO:0000313" key="1">
    <source>
        <dbReference type="EMBL" id="TCU39277.1"/>
    </source>
</evidence>
<reference evidence="1 2" key="1">
    <citation type="submission" date="2019-03" db="EMBL/GenBank/DDBJ databases">
        <title>Genomic Encyclopedia of Type Strains, Phase IV (KMG-V): Genome sequencing to study the core and pangenomes of soil and plant-associated prokaryotes.</title>
        <authorList>
            <person name="Whitman W."/>
        </authorList>
    </citation>
    <scope>NUCLEOTIDE SEQUENCE [LARGE SCALE GENOMIC DNA]</scope>
    <source>
        <strain evidence="1 2">IE4868</strain>
    </source>
</reference>
<evidence type="ECO:0000313" key="2">
    <source>
        <dbReference type="Proteomes" id="UP000295507"/>
    </source>
</evidence>
<dbReference type="Proteomes" id="UP000295507">
    <property type="component" value="Unassembled WGS sequence"/>
</dbReference>
<organism evidence="1 2">
    <name type="scientific">Rhizobium azibense</name>
    <dbReference type="NCBI Taxonomy" id="1136135"/>
    <lineage>
        <taxon>Bacteria</taxon>
        <taxon>Pseudomonadati</taxon>
        <taxon>Pseudomonadota</taxon>
        <taxon>Alphaproteobacteria</taxon>
        <taxon>Hyphomicrobiales</taxon>
        <taxon>Rhizobiaceae</taxon>
        <taxon>Rhizobium/Agrobacterium group</taxon>
        <taxon>Rhizobium</taxon>
    </lineage>
</organism>
<proteinExistence type="predicted"/>
<gene>
    <name evidence="1" type="ORF">EV129_103122</name>
</gene>
<name>A0A4R3RWV5_9HYPH</name>
<accession>A0A4R3RWV5</accession>
<dbReference type="AlphaFoldDB" id="A0A4R3RWV5"/>
<comment type="caution">
    <text evidence="1">The sequence shown here is derived from an EMBL/GenBank/DDBJ whole genome shotgun (WGS) entry which is preliminary data.</text>
</comment>
<protein>
    <submittedName>
        <fullName evidence="1">Uncharacterized protein</fullName>
    </submittedName>
</protein>